<keyword evidence="3" id="KW-0378">Hydrolase</keyword>
<evidence type="ECO:0000256" key="1">
    <source>
        <dbReference type="ARBA" id="ARBA00010541"/>
    </source>
</evidence>
<reference evidence="6 7" key="1">
    <citation type="submission" date="2019-07" db="EMBL/GenBank/DDBJ databases">
        <title>De Novo Assembly of kiwifruit Actinidia rufa.</title>
        <authorList>
            <person name="Sugita-Konishi S."/>
            <person name="Sato K."/>
            <person name="Mori E."/>
            <person name="Abe Y."/>
            <person name="Kisaki G."/>
            <person name="Hamano K."/>
            <person name="Suezawa K."/>
            <person name="Otani M."/>
            <person name="Fukuda T."/>
            <person name="Manabe T."/>
            <person name="Gomi K."/>
            <person name="Tabuchi M."/>
            <person name="Akimitsu K."/>
            <person name="Kataoka I."/>
        </authorList>
    </citation>
    <scope>NUCLEOTIDE SEQUENCE [LARGE SCALE GENOMIC DNA]</scope>
    <source>
        <strain evidence="7">cv. Fuchu</strain>
    </source>
</reference>
<dbReference type="OrthoDB" id="4217619at2759"/>
<comment type="caution">
    <text evidence="6">The sequence shown here is derived from an EMBL/GenBank/DDBJ whole genome shotgun (WGS) entry which is preliminary data.</text>
</comment>
<protein>
    <submittedName>
        <fullName evidence="6">DEGP protease 2</fullName>
    </submittedName>
</protein>
<dbReference type="FunFam" id="2.40.10.10:FF:000012">
    <property type="entry name" value="protease Do-like 9"/>
    <property type="match status" value="1"/>
</dbReference>
<dbReference type="PRINTS" id="PR00834">
    <property type="entry name" value="PROTEASES2C"/>
</dbReference>
<dbReference type="InterPro" id="IPR036034">
    <property type="entry name" value="PDZ_sf"/>
</dbReference>
<gene>
    <name evidence="6" type="ORF">Acr_23g0020830</name>
</gene>
<dbReference type="Gene3D" id="3.20.190.20">
    <property type="match status" value="1"/>
</dbReference>
<evidence type="ECO:0000256" key="2">
    <source>
        <dbReference type="ARBA" id="ARBA00022670"/>
    </source>
</evidence>
<dbReference type="SUPFAM" id="SSF50494">
    <property type="entry name" value="Trypsin-like serine proteases"/>
    <property type="match status" value="1"/>
</dbReference>
<sequence length="381" mass="42231">MHLSPGPLFSNLEWKKEEVKVKRRGDDIKYTAKVLAIGAECDIALLSVESKQFWKEAEPLQFGCLPRLQDAVTVVGYPLGGDTISVTKGIVSRIEVTSYGSSELLSIQIDAALNPGNSGGPTFNDRGECIGVAFQAYRSEETENIGYVIPTMVVSHFLEDYERNRKYSGFPCLGVLLQKLENPALQACLKVPYNEGVLVRRIEPTSDACKVLKEGDVIVSFDGVKVGCEGTVPFRSTERITFRYLISQKEETEDSLGLKLLAKKRYSLPMFKGEQIVILTQVLPTDVNDGYEDMGYQQASLEVQWYTNKEHSSPNSSGRFYMAVLEREACAAASFRILKGNGILSERSDDLLEPYVDPMGDNGEDFGETTHEFIMAGIAQT</sequence>
<dbReference type="PROSITE" id="PS50106">
    <property type="entry name" value="PDZ"/>
    <property type="match status" value="1"/>
</dbReference>
<organism evidence="6 7">
    <name type="scientific">Actinidia rufa</name>
    <dbReference type="NCBI Taxonomy" id="165716"/>
    <lineage>
        <taxon>Eukaryota</taxon>
        <taxon>Viridiplantae</taxon>
        <taxon>Streptophyta</taxon>
        <taxon>Embryophyta</taxon>
        <taxon>Tracheophyta</taxon>
        <taxon>Spermatophyta</taxon>
        <taxon>Magnoliopsida</taxon>
        <taxon>eudicotyledons</taxon>
        <taxon>Gunneridae</taxon>
        <taxon>Pentapetalae</taxon>
        <taxon>asterids</taxon>
        <taxon>Ericales</taxon>
        <taxon>Actinidiaceae</taxon>
        <taxon>Actinidia</taxon>
    </lineage>
</organism>
<keyword evidence="2 6" id="KW-0645">Protease</keyword>
<dbReference type="Gene3D" id="2.40.10.120">
    <property type="match status" value="1"/>
</dbReference>
<evidence type="ECO:0000256" key="4">
    <source>
        <dbReference type="ARBA" id="ARBA00022825"/>
    </source>
</evidence>
<keyword evidence="7" id="KW-1185">Reference proteome</keyword>
<dbReference type="InterPro" id="IPR009003">
    <property type="entry name" value="Peptidase_S1_PA"/>
</dbReference>
<accession>A0A7J0GSF9</accession>
<proteinExistence type="inferred from homology"/>
<dbReference type="PANTHER" id="PTHR45980">
    <property type="match status" value="1"/>
</dbReference>
<dbReference type="GO" id="GO:0004252">
    <property type="term" value="F:serine-type endopeptidase activity"/>
    <property type="evidence" value="ECO:0007669"/>
    <property type="project" value="InterPro"/>
</dbReference>
<dbReference type="InterPro" id="IPR001940">
    <property type="entry name" value="Peptidase_S1C"/>
</dbReference>
<name>A0A7J0GSF9_9ERIC</name>
<dbReference type="PANTHER" id="PTHR45980:SF6">
    <property type="entry name" value="PROTEASE DO-LIKE 2, CHLOROPLASTIC"/>
    <property type="match status" value="1"/>
</dbReference>
<evidence type="ECO:0000259" key="5">
    <source>
        <dbReference type="PROSITE" id="PS50106"/>
    </source>
</evidence>
<dbReference type="InterPro" id="IPR001478">
    <property type="entry name" value="PDZ"/>
</dbReference>
<feature type="domain" description="PDZ" evidence="5">
    <location>
        <begin position="160"/>
        <end position="264"/>
    </location>
</feature>
<dbReference type="InterPro" id="IPR046449">
    <property type="entry name" value="DEGP_PDZ_sf"/>
</dbReference>
<dbReference type="SUPFAM" id="SSF50156">
    <property type="entry name" value="PDZ domain-like"/>
    <property type="match status" value="1"/>
</dbReference>
<evidence type="ECO:0000256" key="3">
    <source>
        <dbReference type="ARBA" id="ARBA00022801"/>
    </source>
</evidence>
<dbReference type="Pfam" id="PF13365">
    <property type="entry name" value="Trypsin_2"/>
    <property type="match status" value="1"/>
</dbReference>
<dbReference type="InterPro" id="IPR041517">
    <property type="entry name" value="DEGP_PDZ"/>
</dbReference>
<dbReference type="EMBL" id="BJWL01000023">
    <property type="protein sequence ID" value="GFZ13698.1"/>
    <property type="molecule type" value="Genomic_DNA"/>
</dbReference>
<comment type="similarity">
    <text evidence="1">Belongs to the peptidase S1C family.</text>
</comment>
<dbReference type="Pfam" id="PF17815">
    <property type="entry name" value="PDZ_3"/>
    <property type="match status" value="1"/>
</dbReference>
<dbReference type="AlphaFoldDB" id="A0A7J0GSF9"/>
<keyword evidence="4" id="KW-0720">Serine protease</keyword>
<evidence type="ECO:0000313" key="6">
    <source>
        <dbReference type="EMBL" id="GFZ13698.1"/>
    </source>
</evidence>
<dbReference type="Proteomes" id="UP000585474">
    <property type="component" value="Unassembled WGS sequence"/>
</dbReference>
<evidence type="ECO:0000313" key="7">
    <source>
        <dbReference type="Proteomes" id="UP000585474"/>
    </source>
</evidence>
<dbReference type="GO" id="GO:0006508">
    <property type="term" value="P:proteolysis"/>
    <property type="evidence" value="ECO:0007669"/>
    <property type="project" value="UniProtKB-KW"/>
</dbReference>